<dbReference type="AlphaFoldDB" id="T1JX39"/>
<dbReference type="SUPFAM" id="SSF144270">
    <property type="entry name" value="Eferin C-derminal domain-like"/>
    <property type="match status" value="1"/>
</dbReference>
<evidence type="ECO:0000259" key="10">
    <source>
        <dbReference type="PROSITE" id="PS51511"/>
    </source>
</evidence>
<dbReference type="OMA" id="RQHHVPI"/>
<keyword evidence="12" id="KW-1185">Reference proteome</keyword>
<dbReference type="GO" id="GO:0030139">
    <property type="term" value="C:endocytic vesicle"/>
    <property type="evidence" value="ECO:0007669"/>
    <property type="project" value="TreeGrafter"/>
</dbReference>
<evidence type="ECO:0000256" key="7">
    <source>
        <dbReference type="ARBA" id="ARBA00023136"/>
    </source>
</evidence>
<proteinExistence type="predicted"/>
<dbReference type="GO" id="GO:0055038">
    <property type="term" value="C:recycling endosome membrane"/>
    <property type="evidence" value="ECO:0007669"/>
    <property type="project" value="UniProtKB-SubCell"/>
</dbReference>
<evidence type="ECO:0000256" key="5">
    <source>
        <dbReference type="ARBA" id="ARBA00022753"/>
    </source>
</evidence>
<dbReference type="PANTHER" id="PTHR15726">
    <property type="entry name" value="RAB11-FAMILY INTERACTING PROTEIN"/>
    <property type="match status" value="1"/>
</dbReference>
<keyword evidence="5" id="KW-0967">Endosome</keyword>
<evidence type="ECO:0000256" key="4">
    <source>
        <dbReference type="ARBA" id="ARBA00022448"/>
    </source>
</evidence>
<organism evidence="11 12">
    <name type="scientific">Tetranychus urticae</name>
    <name type="common">Two-spotted spider mite</name>
    <dbReference type="NCBI Taxonomy" id="32264"/>
    <lineage>
        <taxon>Eukaryota</taxon>
        <taxon>Metazoa</taxon>
        <taxon>Ecdysozoa</taxon>
        <taxon>Arthropoda</taxon>
        <taxon>Chelicerata</taxon>
        <taxon>Arachnida</taxon>
        <taxon>Acari</taxon>
        <taxon>Acariformes</taxon>
        <taxon>Trombidiformes</taxon>
        <taxon>Prostigmata</taxon>
        <taxon>Eleutherengona</taxon>
        <taxon>Raphignathae</taxon>
        <taxon>Tetranychoidea</taxon>
        <taxon>Tetranychidae</taxon>
        <taxon>Tetranychus</taxon>
    </lineage>
</organism>
<keyword evidence="4" id="KW-0813">Transport</keyword>
<evidence type="ECO:0000313" key="12">
    <source>
        <dbReference type="Proteomes" id="UP000015104"/>
    </source>
</evidence>
<comment type="subcellular location">
    <subcellularLocation>
        <location evidence="2">Cleavage furrow</location>
    </subcellularLocation>
    <subcellularLocation>
        <location evidence="1">Midbody</location>
    </subcellularLocation>
    <subcellularLocation>
        <location evidence="3">Recycling endosome membrane</location>
        <topology evidence="3">Peripheral membrane protein</topology>
    </subcellularLocation>
</comment>
<reference evidence="11" key="2">
    <citation type="submission" date="2015-06" db="UniProtKB">
        <authorList>
            <consortium name="EnsemblMetazoa"/>
        </authorList>
    </citation>
    <scope>IDENTIFICATION</scope>
</reference>
<keyword evidence="6 8" id="KW-0175">Coiled coil</keyword>
<dbReference type="PANTHER" id="PTHR15726:SF7">
    <property type="entry name" value="NUCLEAR FALLOUT, ISOFORM J"/>
    <property type="match status" value="1"/>
</dbReference>
<feature type="coiled-coil region" evidence="8">
    <location>
        <begin position="60"/>
        <end position="211"/>
    </location>
</feature>
<dbReference type="GO" id="GO:0032154">
    <property type="term" value="C:cleavage furrow"/>
    <property type="evidence" value="ECO:0007669"/>
    <property type="project" value="UniProtKB-SubCell"/>
</dbReference>
<dbReference type="PROSITE" id="PS51511">
    <property type="entry name" value="FIP_RBD"/>
    <property type="match status" value="1"/>
</dbReference>
<feature type="domain" description="FIP-RBD" evidence="10">
    <location>
        <begin position="304"/>
        <end position="366"/>
    </location>
</feature>
<dbReference type="EnsemblMetazoa" id="tetur02g10590.1">
    <property type="protein sequence ID" value="tetur02g10590.1"/>
    <property type="gene ID" value="tetur02g10590"/>
</dbReference>
<name>T1JX39_TETUR</name>
<evidence type="ECO:0000256" key="3">
    <source>
        <dbReference type="ARBA" id="ARBA00004654"/>
    </source>
</evidence>
<gene>
    <name evidence="11" type="primary">107371490</name>
</gene>
<dbReference type="eggNOG" id="KOG0982">
    <property type="taxonomic scope" value="Eukaryota"/>
</dbReference>
<feature type="compositionally biased region" description="Low complexity" evidence="9">
    <location>
        <begin position="22"/>
        <end position="40"/>
    </location>
</feature>
<dbReference type="InterPro" id="IPR057316">
    <property type="entry name" value="Rab11-FIP3/4_dom"/>
</dbReference>
<dbReference type="HOGENOM" id="CLU_018925_0_1_1"/>
<dbReference type="GO" id="GO:0032465">
    <property type="term" value="P:regulation of cytokinesis"/>
    <property type="evidence" value="ECO:0007669"/>
    <property type="project" value="TreeGrafter"/>
</dbReference>
<dbReference type="InterPro" id="IPR051977">
    <property type="entry name" value="Rab11-interacting_regulator"/>
</dbReference>
<keyword evidence="7" id="KW-0472">Membrane</keyword>
<evidence type="ECO:0000256" key="8">
    <source>
        <dbReference type="SAM" id="Coils"/>
    </source>
</evidence>
<dbReference type="InterPro" id="IPR019018">
    <property type="entry name" value="Rab-bd_FIP-RBD"/>
</dbReference>
<dbReference type="KEGG" id="tut:107371490"/>
<evidence type="ECO:0000256" key="2">
    <source>
        <dbReference type="ARBA" id="ARBA00004626"/>
    </source>
</evidence>
<dbReference type="Gene3D" id="1.20.5.2440">
    <property type="match status" value="1"/>
</dbReference>
<dbReference type="Proteomes" id="UP000015104">
    <property type="component" value="Unassembled WGS sequence"/>
</dbReference>
<dbReference type="STRING" id="32264.T1JX39"/>
<reference evidence="12" key="1">
    <citation type="submission" date="2011-08" db="EMBL/GenBank/DDBJ databases">
        <authorList>
            <person name="Rombauts S."/>
        </authorList>
    </citation>
    <scope>NUCLEOTIDE SEQUENCE</scope>
    <source>
        <strain evidence="12">London</strain>
    </source>
</reference>
<dbReference type="InterPro" id="IPR037245">
    <property type="entry name" value="FIP-RBD_C_sf"/>
</dbReference>
<evidence type="ECO:0000256" key="6">
    <source>
        <dbReference type="ARBA" id="ARBA00023054"/>
    </source>
</evidence>
<protein>
    <recommendedName>
        <fullName evidence="10">FIP-RBD domain-containing protein</fullName>
    </recommendedName>
</protein>
<dbReference type="Pfam" id="PF25450">
    <property type="entry name" value="Rab11-FIP3"/>
    <property type="match status" value="1"/>
</dbReference>
<accession>T1JX39</accession>
<evidence type="ECO:0000256" key="1">
    <source>
        <dbReference type="ARBA" id="ARBA00004214"/>
    </source>
</evidence>
<feature type="compositionally biased region" description="Polar residues" evidence="9">
    <location>
        <begin position="1"/>
        <end position="14"/>
    </location>
</feature>
<dbReference type="EMBL" id="CAEY01000824">
    <property type="status" value="NOT_ANNOTATED_CDS"/>
    <property type="molecule type" value="Genomic_DNA"/>
</dbReference>
<feature type="coiled-coil region" evidence="8">
    <location>
        <begin position="269"/>
        <end position="328"/>
    </location>
</feature>
<dbReference type="GO" id="GO:0032456">
    <property type="term" value="P:endocytic recycling"/>
    <property type="evidence" value="ECO:0007669"/>
    <property type="project" value="TreeGrafter"/>
</dbReference>
<dbReference type="OrthoDB" id="418358at2759"/>
<evidence type="ECO:0000256" key="9">
    <source>
        <dbReference type="SAM" id="MobiDB-lite"/>
    </source>
</evidence>
<dbReference type="Pfam" id="PF09457">
    <property type="entry name" value="RBD-FIP"/>
    <property type="match status" value="1"/>
</dbReference>
<feature type="region of interest" description="Disordered" evidence="9">
    <location>
        <begin position="1"/>
        <end position="40"/>
    </location>
</feature>
<sequence length="368" mass="43001">MGPNNVTVERNASSKSERIFTSNSLDQSSSSQSSSPSSGYLSYHCDDLVNDQNSLEDNLYHQLNEKIEILQQQITILEENQSLNDEKYRRVKQDNNSLLNKIHALEDQLRDLEVQGEEWRREEEKMLKTAMARQDREKSDQCDQLKAQIYSLQRELLEVRSDTLKHLTLVEKLKEEKRHLKEQLKCKDDELEELKSDLIKSRDMNKRLKDEEKVNLKMIEVLSLELEETRCQQQQNQQHSQFQANDLTNKRKLSGGVGGLGETKEVKLFLEFKEEVKKLKEENRNLREANEELEAQILANHLEEGRSLLREEEAASSLAEELNNLSLEPLRIALREQKECNKKLRAYIDGILLNIVENYPQLLEVKKK</sequence>
<evidence type="ECO:0000313" key="11">
    <source>
        <dbReference type="EnsemblMetazoa" id="tetur02g10590.1"/>
    </source>
</evidence>
<dbReference type="GO" id="GO:0030496">
    <property type="term" value="C:midbody"/>
    <property type="evidence" value="ECO:0007669"/>
    <property type="project" value="UniProtKB-SubCell"/>
</dbReference>